<sequence length="312" mass="35427">MLTISTFTGPISTVAVRVAEKRARQQATPEKSQQVLLNTLSVFFVKFYLECMGFETDLEASESWNPAEQTLTDVADLFVKNCGKLECRPVLEDAEFVYVPPEVQSNRIGYIVVQINKSLQSANLLGFIKEVSIDEFPIEQLQPLEFFLDYLEQLELQNNQLNRQETANLKQWLENIYESNWLPIESIFSQQIAWQFRSHDEREINSVSRAKLINLGIKGNGASVGIVVKVSPDENDLDEMNIIVELHPTNGQEYLPPSLGIMILDEEETAVMEALTKNDNQKISLEFNAAVGDSFGVKIVWRDITVTENFML</sequence>
<reference evidence="2 3" key="1">
    <citation type="submission" date="2023-12" db="EMBL/GenBank/DDBJ databases">
        <title>Baltic Sea Cyanobacteria.</title>
        <authorList>
            <person name="Delbaje E."/>
            <person name="Fewer D.P."/>
            <person name="Shishido T.K."/>
        </authorList>
    </citation>
    <scope>NUCLEOTIDE SEQUENCE [LARGE SCALE GENOMIC DNA]</scope>
    <source>
        <strain evidence="2 3">CCNP 1315</strain>
    </source>
</reference>
<dbReference type="Proteomes" id="UP001301728">
    <property type="component" value="Unassembled WGS sequence"/>
</dbReference>
<name>A0ABU5TV77_9CYAN</name>
<proteinExistence type="predicted"/>
<gene>
    <name evidence="2" type="ORF">VB854_07535</name>
</gene>
<organism evidence="2 3">
    <name type="scientific">Limnoraphis robusta CCNP1315</name>
    <dbReference type="NCBI Taxonomy" id="3110306"/>
    <lineage>
        <taxon>Bacteria</taxon>
        <taxon>Bacillati</taxon>
        <taxon>Cyanobacteriota</taxon>
        <taxon>Cyanophyceae</taxon>
        <taxon>Oscillatoriophycideae</taxon>
        <taxon>Oscillatoriales</taxon>
        <taxon>Sirenicapillariaceae</taxon>
        <taxon>Limnoraphis</taxon>
    </lineage>
</organism>
<evidence type="ECO:0000256" key="1">
    <source>
        <dbReference type="SAM" id="Coils"/>
    </source>
</evidence>
<dbReference type="InterPro" id="IPR014951">
    <property type="entry name" value="DUF1822"/>
</dbReference>
<protein>
    <submittedName>
        <fullName evidence="2">DUF1822 family protein</fullName>
    </submittedName>
</protein>
<accession>A0ABU5TV77</accession>
<feature type="coiled-coil region" evidence="1">
    <location>
        <begin position="144"/>
        <end position="171"/>
    </location>
</feature>
<keyword evidence="3" id="KW-1185">Reference proteome</keyword>
<evidence type="ECO:0000313" key="3">
    <source>
        <dbReference type="Proteomes" id="UP001301728"/>
    </source>
</evidence>
<dbReference type="RefSeq" id="WP_323217709.1">
    <property type="nucleotide sequence ID" value="NZ_JAYGHT010000016.1"/>
</dbReference>
<comment type="caution">
    <text evidence="2">The sequence shown here is derived from an EMBL/GenBank/DDBJ whole genome shotgun (WGS) entry which is preliminary data.</text>
</comment>
<dbReference type="Pfam" id="PF08852">
    <property type="entry name" value="DUF1822"/>
    <property type="match status" value="1"/>
</dbReference>
<dbReference type="EMBL" id="JAYGHT010000016">
    <property type="protein sequence ID" value="MEA5518799.1"/>
    <property type="molecule type" value="Genomic_DNA"/>
</dbReference>
<keyword evidence="1" id="KW-0175">Coiled coil</keyword>
<evidence type="ECO:0000313" key="2">
    <source>
        <dbReference type="EMBL" id="MEA5518799.1"/>
    </source>
</evidence>